<feature type="non-terminal residue" evidence="1">
    <location>
        <position position="1"/>
    </location>
</feature>
<feature type="non-terminal residue" evidence="1">
    <location>
        <position position="212"/>
    </location>
</feature>
<sequence length="212" mass="23306">GMTCHYCVDDSGEMDGFRPSCRPQIIEANSGSCIYNAIQQATRPFNNAGIADICKVCPWAILNELPDDCSANKRNKLDTPEHLPDNGLAVDGRCSAHQGHRIVEHEEKLIIGHIHAVHVSRAHMHNRLIMKHTMLRRRALVAGRPELGPTSDELSMGEASAAEKFLKYWNGDWTQHVPSHWCLGCCKADPATGASAEDDCRQNLFAAAVGVD</sequence>
<proteinExistence type="predicted"/>
<reference evidence="1" key="1">
    <citation type="submission" date="2023-10" db="EMBL/GenBank/DDBJ databases">
        <authorList>
            <person name="Chen Y."/>
            <person name="Shah S."/>
            <person name="Dougan E. K."/>
            <person name="Thang M."/>
            <person name="Chan C."/>
        </authorList>
    </citation>
    <scope>NUCLEOTIDE SEQUENCE [LARGE SCALE GENOMIC DNA]</scope>
</reference>
<organism evidence="1 2">
    <name type="scientific">Prorocentrum cordatum</name>
    <dbReference type="NCBI Taxonomy" id="2364126"/>
    <lineage>
        <taxon>Eukaryota</taxon>
        <taxon>Sar</taxon>
        <taxon>Alveolata</taxon>
        <taxon>Dinophyceae</taxon>
        <taxon>Prorocentrales</taxon>
        <taxon>Prorocentraceae</taxon>
        <taxon>Prorocentrum</taxon>
    </lineage>
</organism>
<evidence type="ECO:0000313" key="2">
    <source>
        <dbReference type="Proteomes" id="UP001189429"/>
    </source>
</evidence>
<accession>A0ABN9YBU2</accession>
<gene>
    <name evidence="1" type="ORF">PCOR1329_LOCUS84456</name>
</gene>
<evidence type="ECO:0000313" key="1">
    <source>
        <dbReference type="EMBL" id="CAK0910223.1"/>
    </source>
</evidence>
<protein>
    <submittedName>
        <fullName evidence="1">Uncharacterized protein</fullName>
    </submittedName>
</protein>
<dbReference type="EMBL" id="CAUYUJ010022351">
    <property type="protein sequence ID" value="CAK0910223.1"/>
    <property type="molecule type" value="Genomic_DNA"/>
</dbReference>
<name>A0ABN9YBU2_9DINO</name>
<comment type="caution">
    <text evidence="1">The sequence shown here is derived from an EMBL/GenBank/DDBJ whole genome shotgun (WGS) entry which is preliminary data.</text>
</comment>
<keyword evidence="2" id="KW-1185">Reference proteome</keyword>
<dbReference type="Proteomes" id="UP001189429">
    <property type="component" value="Unassembled WGS sequence"/>
</dbReference>